<protein>
    <submittedName>
        <fullName evidence="1">Uncharacterized protein</fullName>
    </submittedName>
</protein>
<proteinExistence type="predicted"/>
<evidence type="ECO:0000313" key="1">
    <source>
        <dbReference type="EMBL" id="ERI10548.1"/>
    </source>
</evidence>
<evidence type="ECO:0000313" key="2">
    <source>
        <dbReference type="Proteomes" id="UP000016511"/>
    </source>
</evidence>
<dbReference type="HOGENOM" id="CLU_3057988_0_0_9"/>
<dbReference type="AlphaFoldDB" id="U1X7M5"/>
<dbReference type="Proteomes" id="UP000016511">
    <property type="component" value="Unassembled WGS sequence"/>
</dbReference>
<organism evidence="1 2">
    <name type="scientific">Aneurinibacillus aneurinilyticus ATCC 12856</name>
    <dbReference type="NCBI Taxonomy" id="649747"/>
    <lineage>
        <taxon>Bacteria</taxon>
        <taxon>Bacillati</taxon>
        <taxon>Bacillota</taxon>
        <taxon>Bacilli</taxon>
        <taxon>Bacillales</taxon>
        <taxon>Paenibacillaceae</taxon>
        <taxon>Aneurinibacillus group</taxon>
        <taxon>Aneurinibacillus</taxon>
    </lineage>
</organism>
<sequence>MWETNRRPFGHGCDDVHSGSYWIINTLEGTYVLSKKFLRKSRKKSIYCGRIYM</sequence>
<accession>U1X7M5</accession>
<name>U1X7M5_ANEAE</name>
<gene>
    <name evidence="1" type="ORF">HMPREF0083_01454</name>
</gene>
<dbReference type="EMBL" id="AWSJ01000092">
    <property type="protein sequence ID" value="ERI10548.1"/>
    <property type="molecule type" value="Genomic_DNA"/>
</dbReference>
<reference evidence="1 2" key="1">
    <citation type="submission" date="2013-08" db="EMBL/GenBank/DDBJ databases">
        <authorList>
            <person name="Weinstock G."/>
            <person name="Sodergren E."/>
            <person name="Wylie T."/>
            <person name="Fulton L."/>
            <person name="Fulton R."/>
            <person name="Fronick C."/>
            <person name="O'Laughlin M."/>
            <person name="Godfrey J."/>
            <person name="Miner T."/>
            <person name="Herter B."/>
            <person name="Appelbaum E."/>
            <person name="Cordes M."/>
            <person name="Lek S."/>
            <person name="Wollam A."/>
            <person name="Pepin K.H."/>
            <person name="Palsikar V.B."/>
            <person name="Mitreva M."/>
            <person name="Wilson R.K."/>
        </authorList>
    </citation>
    <scope>NUCLEOTIDE SEQUENCE [LARGE SCALE GENOMIC DNA]</scope>
    <source>
        <strain evidence="1 2">ATCC 12856</strain>
    </source>
</reference>
<keyword evidence="2" id="KW-1185">Reference proteome</keyword>
<dbReference type="STRING" id="649747.HMPREF0083_01454"/>
<comment type="caution">
    <text evidence="1">The sequence shown here is derived from an EMBL/GenBank/DDBJ whole genome shotgun (WGS) entry which is preliminary data.</text>
</comment>